<dbReference type="AlphaFoldDB" id="A0A3C1KM38"/>
<comment type="caution">
    <text evidence="1">The sequence shown here is derived from an EMBL/GenBank/DDBJ whole genome shotgun (WGS) entry which is preliminary data.</text>
</comment>
<proteinExistence type="predicted"/>
<dbReference type="Proteomes" id="UP000259273">
    <property type="component" value="Unassembled WGS sequence"/>
</dbReference>
<reference evidence="1 2" key="1">
    <citation type="journal article" date="2018" name="Nat. Biotechnol.">
        <title>A standardized bacterial taxonomy based on genome phylogeny substantially revises the tree of life.</title>
        <authorList>
            <person name="Parks D.H."/>
            <person name="Chuvochina M."/>
            <person name="Waite D.W."/>
            <person name="Rinke C."/>
            <person name="Skarshewski A."/>
            <person name="Chaumeil P.A."/>
            <person name="Hugenholtz P."/>
        </authorList>
    </citation>
    <scope>NUCLEOTIDE SEQUENCE [LARGE SCALE GENOMIC DNA]</scope>
    <source>
        <strain evidence="1">UBA9158</strain>
    </source>
</reference>
<gene>
    <name evidence="1" type="ORF">DCP75_07305</name>
</gene>
<dbReference type="EMBL" id="DMND01000102">
    <property type="protein sequence ID" value="HAN27513.1"/>
    <property type="molecule type" value="Genomic_DNA"/>
</dbReference>
<accession>A0A3C1KM38</accession>
<evidence type="ECO:0000313" key="1">
    <source>
        <dbReference type="EMBL" id="HAN27513.1"/>
    </source>
</evidence>
<sequence>MKGISQSAEPILSDQYPIRVDHHRRPGIRAFNVASHLDHPYANLGTLNLSADSNAIDNVAIPEHPAHKPSRLSRAATSLIEPHPAIGQEIIFPLESKKCLRDTFEASAEVRRDHWGQSRRETLKRLQRHPRLFGPELWGDLVGRMRRPEYAEPAAGDD</sequence>
<name>A0A3C1KM38_9GAMM</name>
<organism evidence="1 2">
    <name type="scientific">Haliea salexigens</name>
    <dbReference type="NCBI Taxonomy" id="287487"/>
    <lineage>
        <taxon>Bacteria</taxon>
        <taxon>Pseudomonadati</taxon>
        <taxon>Pseudomonadota</taxon>
        <taxon>Gammaproteobacteria</taxon>
        <taxon>Cellvibrionales</taxon>
        <taxon>Halieaceae</taxon>
        <taxon>Haliea</taxon>
    </lineage>
</organism>
<evidence type="ECO:0000313" key="2">
    <source>
        <dbReference type="Proteomes" id="UP000259273"/>
    </source>
</evidence>
<protein>
    <submittedName>
        <fullName evidence="1">Uncharacterized protein</fullName>
    </submittedName>
</protein>